<evidence type="ECO:0000313" key="2">
    <source>
        <dbReference type="EMBL" id="WIM70332.1"/>
    </source>
</evidence>
<accession>A0ABY8VLU5</accession>
<evidence type="ECO:0000256" key="1">
    <source>
        <dbReference type="SAM" id="MobiDB-lite"/>
    </source>
</evidence>
<keyword evidence="3" id="KW-1185">Reference proteome</keyword>
<reference evidence="2 3" key="1">
    <citation type="submission" date="2023-05" db="EMBL/GenBank/DDBJ databases">
        <title>Corynebacterium suedekumii sp. nov. and Corynebacterium breve sp. nov. isolated from raw cow's milk.</title>
        <authorList>
            <person name="Baer M.K."/>
            <person name="Mehl L."/>
            <person name="Hellmuth R."/>
            <person name="Marke G."/>
            <person name="Lipski A."/>
        </authorList>
    </citation>
    <scope>NUCLEOTIDE SEQUENCE [LARGE SCALE GENOMIC DNA]</scope>
    <source>
        <strain evidence="2 3">LM112</strain>
    </source>
</reference>
<name>A0ABY8VLU5_9CORY</name>
<dbReference type="RefSeq" id="WP_284874922.1">
    <property type="nucleotide sequence ID" value="NZ_CP126970.1"/>
</dbReference>
<evidence type="ECO:0000313" key="3">
    <source>
        <dbReference type="Proteomes" id="UP001238805"/>
    </source>
</evidence>
<protein>
    <submittedName>
        <fullName evidence="2">Uncharacterized protein</fullName>
    </submittedName>
</protein>
<organism evidence="2 3">
    <name type="scientific">Corynebacterium suedekumii</name>
    <dbReference type="NCBI Taxonomy" id="3049801"/>
    <lineage>
        <taxon>Bacteria</taxon>
        <taxon>Bacillati</taxon>
        <taxon>Actinomycetota</taxon>
        <taxon>Actinomycetes</taxon>
        <taxon>Mycobacteriales</taxon>
        <taxon>Corynebacteriaceae</taxon>
        <taxon>Corynebacterium</taxon>
    </lineage>
</organism>
<gene>
    <name evidence="2" type="ORF">QP029_00180</name>
</gene>
<dbReference type="EMBL" id="CP126970">
    <property type="protein sequence ID" value="WIM70332.1"/>
    <property type="molecule type" value="Genomic_DNA"/>
</dbReference>
<feature type="compositionally biased region" description="Acidic residues" evidence="1">
    <location>
        <begin position="129"/>
        <end position="142"/>
    </location>
</feature>
<sequence length="154" mass="17168">MPWTSPASLASYVHRTNPANRGDVHVDPAESGHLGHFLLLARRNRPDRFLQTYVDPVRNCWVVEVADDGTRWVARYRHERTVAFLAVRWFHRGIAPVLAHGLWSEATDDGGFPGRDAIGQFLSAPLPEQDLDDGGDDDDGDCDVPVFEPVPQLS</sequence>
<proteinExistence type="predicted"/>
<dbReference type="Proteomes" id="UP001238805">
    <property type="component" value="Chromosome"/>
</dbReference>
<feature type="region of interest" description="Disordered" evidence="1">
    <location>
        <begin position="123"/>
        <end position="154"/>
    </location>
</feature>